<evidence type="ECO:0000313" key="2">
    <source>
        <dbReference type="EMBL" id="KAF9500599.1"/>
    </source>
</evidence>
<dbReference type="InterPro" id="IPR001810">
    <property type="entry name" value="F-box_dom"/>
</dbReference>
<comment type="caution">
    <text evidence="2">The sequence shown here is derived from an EMBL/GenBank/DDBJ whole genome shotgun (WGS) entry which is preliminary data.</text>
</comment>
<dbReference type="AlphaFoldDB" id="A0A9P6A6P0"/>
<dbReference type="InterPro" id="IPR032675">
    <property type="entry name" value="LRR_dom_sf"/>
</dbReference>
<feature type="domain" description="F-box" evidence="1">
    <location>
        <begin position="31"/>
        <end position="78"/>
    </location>
</feature>
<dbReference type="OrthoDB" id="8048523at2759"/>
<protein>
    <recommendedName>
        <fullName evidence="1">F-box domain-containing protein</fullName>
    </recommendedName>
</protein>
<dbReference type="Gene3D" id="3.80.10.10">
    <property type="entry name" value="Ribonuclease Inhibitor"/>
    <property type="match status" value="1"/>
</dbReference>
<name>A0A9P6A6P0_PLEER</name>
<reference evidence="2" key="1">
    <citation type="submission" date="2020-11" db="EMBL/GenBank/DDBJ databases">
        <authorList>
            <consortium name="DOE Joint Genome Institute"/>
            <person name="Ahrendt S."/>
            <person name="Riley R."/>
            <person name="Andreopoulos W."/>
            <person name="Labutti K."/>
            <person name="Pangilinan J."/>
            <person name="Ruiz-Duenas F.J."/>
            <person name="Barrasa J.M."/>
            <person name="Sanchez-Garcia M."/>
            <person name="Camarero S."/>
            <person name="Miyauchi S."/>
            <person name="Serrano A."/>
            <person name="Linde D."/>
            <person name="Babiker R."/>
            <person name="Drula E."/>
            <person name="Ayuso-Fernandez I."/>
            <person name="Pacheco R."/>
            <person name="Padilla G."/>
            <person name="Ferreira P."/>
            <person name="Barriuso J."/>
            <person name="Kellner H."/>
            <person name="Castanera R."/>
            <person name="Alfaro M."/>
            <person name="Ramirez L."/>
            <person name="Pisabarro A.G."/>
            <person name="Kuo A."/>
            <person name="Tritt A."/>
            <person name="Lipzen A."/>
            <person name="He G."/>
            <person name="Yan M."/>
            <person name="Ng V."/>
            <person name="Cullen D."/>
            <person name="Martin F."/>
            <person name="Rosso M.-N."/>
            <person name="Henrissat B."/>
            <person name="Hibbett D."/>
            <person name="Martinez A.T."/>
            <person name="Grigoriev I.V."/>
        </authorList>
    </citation>
    <scope>NUCLEOTIDE SEQUENCE</scope>
    <source>
        <strain evidence="2">ATCC 90797</strain>
    </source>
</reference>
<sequence length="507" mass="57240">MDDSLISQDIVISDSQAENNLYSPIAKLYAELLGEIFVLAKTSTKSYSGKPSWLNVAGVCQAWREVALDTPRLWNRFDVSHIKHLEWASTILGRSGGLPLMIECTRPLNLKYLDILKTVVSHISRMRELDIYAQPDTLLSLFTSQPSTSPLSQLRSLSLTQSKGGEDSEPDRSQLWLQRVFEMAMPTLQTLKLVEVVLPLDIPAFPHLRRLEIATASIKVTTILSFLRNAPYLEELILIVHPFTGESVGTTSPTTIDLPNLKWLSLASTRFDTSVLFQYIHYHPSTRIQINMTKPFTPWLPQPNQTMQSFAGLVSHFASSDEATQIDSLFFLNNPAHGLHLKASTGDVASLDIRCDSVSPPDIGPTFGLLSILPQSNIRSFRISGLSRIGREAWMNLFRQQDHLQELEAEMVKEELVQMLLKSSEDEPTVLPELKRLAFRRCLFVDLVEYLKTFLKERKALGVSLDELKISKSGILPEEVLELRAHVRVDWDGLTYNDPYEDDPRSP</sequence>
<organism evidence="2 3">
    <name type="scientific">Pleurotus eryngii</name>
    <name type="common">Boletus of the steppes</name>
    <dbReference type="NCBI Taxonomy" id="5323"/>
    <lineage>
        <taxon>Eukaryota</taxon>
        <taxon>Fungi</taxon>
        <taxon>Dikarya</taxon>
        <taxon>Basidiomycota</taxon>
        <taxon>Agaricomycotina</taxon>
        <taxon>Agaricomycetes</taxon>
        <taxon>Agaricomycetidae</taxon>
        <taxon>Agaricales</taxon>
        <taxon>Pleurotineae</taxon>
        <taxon>Pleurotaceae</taxon>
        <taxon>Pleurotus</taxon>
    </lineage>
</organism>
<dbReference type="SUPFAM" id="SSF52047">
    <property type="entry name" value="RNI-like"/>
    <property type="match status" value="1"/>
</dbReference>
<dbReference type="Gene3D" id="1.20.1280.50">
    <property type="match status" value="1"/>
</dbReference>
<dbReference type="Pfam" id="PF12937">
    <property type="entry name" value="F-box-like"/>
    <property type="match status" value="1"/>
</dbReference>
<dbReference type="EMBL" id="MU154526">
    <property type="protein sequence ID" value="KAF9500599.1"/>
    <property type="molecule type" value="Genomic_DNA"/>
</dbReference>
<accession>A0A9P6A6P0</accession>
<gene>
    <name evidence="2" type="ORF">BDN71DRAFT_1439992</name>
</gene>
<evidence type="ECO:0000259" key="1">
    <source>
        <dbReference type="Pfam" id="PF12937"/>
    </source>
</evidence>
<proteinExistence type="predicted"/>
<keyword evidence="3" id="KW-1185">Reference proteome</keyword>
<dbReference type="Proteomes" id="UP000807025">
    <property type="component" value="Unassembled WGS sequence"/>
</dbReference>
<evidence type="ECO:0000313" key="3">
    <source>
        <dbReference type="Proteomes" id="UP000807025"/>
    </source>
</evidence>